<keyword evidence="1" id="KW-1133">Transmembrane helix</keyword>
<dbReference type="OrthoDB" id="5550920at2759"/>
<evidence type="ECO:0000313" key="3">
    <source>
        <dbReference type="Proteomes" id="UP000245609"/>
    </source>
</evidence>
<keyword evidence="1" id="KW-0812">Transmembrane</keyword>
<keyword evidence="1" id="KW-0472">Membrane</keyword>
<name>A0A2T9ZF77_9FUNG</name>
<evidence type="ECO:0000313" key="2">
    <source>
        <dbReference type="EMBL" id="PVV03215.1"/>
    </source>
</evidence>
<gene>
    <name evidence="2" type="ORF">BB560_002315</name>
</gene>
<keyword evidence="3" id="KW-1185">Reference proteome</keyword>
<protein>
    <submittedName>
        <fullName evidence="2">Uncharacterized protein</fullName>
    </submittedName>
</protein>
<reference evidence="2 3" key="1">
    <citation type="journal article" date="2018" name="MBio">
        <title>Comparative Genomics Reveals the Core Gene Toolbox for the Fungus-Insect Symbiosis.</title>
        <authorList>
            <person name="Wang Y."/>
            <person name="Stata M."/>
            <person name="Wang W."/>
            <person name="Stajich J.E."/>
            <person name="White M.M."/>
            <person name="Moncalvo J.M."/>
        </authorList>
    </citation>
    <scope>NUCLEOTIDE SEQUENCE [LARGE SCALE GENOMIC DNA]</scope>
    <source>
        <strain evidence="2 3">SC-DP-2</strain>
    </source>
</reference>
<sequence>MFYVNNQYSYPPQLIDEARVAAIRSLKKKTTLLISFYVFIVACFIGFGAQTLRSYILTKRPFSLVSFVLNVVFLLYSLYCIFNVLKERRKKIAWFKSPSTDPYFIINGIYPKEDINIATFYQPHREQPLVRA</sequence>
<proteinExistence type="predicted"/>
<feature type="transmembrane region" description="Helical" evidence="1">
    <location>
        <begin position="64"/>
        <end position="85"/>
    </location>
</feature>
<feature type="transmembrane region" description="Helical" evidence="1">
    <location>
        <begin position="32"/>
        <end position="52"/>
    </location>
</feature>
<accession>A0A2T9ZF77</accession>
<comment type="caution">
    <text evidence="2">The sequence shown here is derived from an EMBL/GenBank/DDBJ whole genome shotgun (WGS) entry which is preliminary data.</text>
</comment>
<dbReference type="AlphaFoldDB" id="A0A2T9ZF77"/>
<dbReference type="EMBL" id="MBFS01000263">
    <property type="protein sequence ID" value="PVV03215.1"/>
    <property type="molecule type" value="Genomic_DNA"/>
</dbReference>
<organism evidence="2 3">
    <name type="scientific">Smittium megazygosporum</name>
    <dbReference type="NCBI Taxonomy" id="133381"/>
    <lineage>
        <taxon>Eukaryota</taxon>
        <taxon>Fungi</taxon>
        <taxon>Fungi incertae sedis</taxon>
        <taxon>Zoopagomycota</taxon>
        <taxon>Kickxellomycotina</taxon>
        <taxon>Harpellomycetes</taxon>
        <taxon>Harpellales</taxon>
        <taxon>Legeriomycetaceae</taxon>
        <taxon>Smittium</taxon>
    </lineage>
</organism>
<dbReference type="Proteomes" id="UP000245609">
    <property type="component" value="Unassembled WGS sequence"/>
</dbReference>
<evidence type="ECO:0000256" key="1">
    <source>
        <dbReference type="SAM" id="Phobius"/>
    </source>
</evidence>